<feature type="compositionally biased region" description="Acidic residues" evidence="2">
    <location>
        <begin position="632"/>
        <end position="651"/>
    </location>
</feature>
<feature type="compositionally biased region" description="Acidic residues" evidence="2">
    <location>
        <begin position="608"/>
        <end position="624"/>
    </location>
</feature>
<evidence type="ECO:0000256" key="2">
    <source>
        <dbReference type="SAM" id="MobiDB-lite"/>
    </source>
</evidence>
<evidence type="ECO:0000259" key="3">
    <source>
        <dbReference type="Pfam" id="PF10536"/>
    </source>
</evidence>
<dbReference type="Pfam" id="PF10536">
    <property type="entry name" value="PMD"/>
    <property type="match status" value="2"/>
</dbReference>
<gene>
    <name evidence="4" type="ORF">CKAN_02266400</name>
</gene>
<dbReference type="PANTHER" id="PTHR46033:SF1">
    <property type="entry name" value="PROTEIN MAIN-LIKE 2"/>
    <property type="match status" value="1"/>
</dbReference>
<keyword evidence="1" id="KW-0175">Coiled coil</keyword>
<feature type="region of interest" description="Disordered" evidence="2">
    <location>
        <begin position="278"/>
        <end position="405"/>
    </location>
</feature>
<protein>
    <submittedName>
        <fullName evidence="4">Serine/threonine-protein phosphatase 7 long form</fullName>
    </submittedName>
</protein>
<organism evidence="4 5">
    <name type="scientific">Cinnamomum micranthum f. kanehirae</name>
    <dbReference type="NCBI Taxonomy" id="337451"/>
    <lineage>
        <taxon>Eukaryota</taxon>
        <taxon>Viridiplantae</taxon>
        <taxon>Streptophyta</taxon>
        <taxon>Embryophyta</taxon>
        <taxon>Tracheophyta</taxon>
        <taxon>Spermatophyta</taxon>
        <taxon>Magnoliopsida</taxon>
        <taxon>Magnoliidae</taxon>
        <taxon>Laurales</taxon>
        <taxon>Lauraceae</taxon>
        <taxon>Cinnamomum</taxon>
    </lineage>
</organism>
<proteinExistence type="predicted"/>
<dbReference type="STRING" id="337451.A0A443PRR6"/>
<feature type="region of interest" description="Disordered" evidence="2">
    <location>
        <begin position="572"/>
        <end position="666"/>
    </location>
</feature>
<feature type="compositionally biased region" description="Basic and acidic residues" evidence="2">
    <location>
        <begin position="294"/>
        <end position="319"/>
    </location>
</feature>
<name>A0A443PRR6_9MAGN</name>
<feature type="domain" description="Aminotransferase-like plant mobile" evidence="3">
    <location>
        <begin position="454"/>
        <end position="544"/>
    </location>
</feature>
<comment type="caution">
    <text evidence="4">The sequence shown here is derived from an EMBL/GenBank/DDBJ whole genome shotgun (WGS) entry which is preliminary data.</text>
</comment>
<sequence>MANFPVFSFTIDGGAGPGVCKPYKPRDEYWSPSDERIGYYDSEDRSEFYLEHGSSMPSTYNCVFQFEEMMDRQLVEVKRKTYDLLVAKYKRIHELYGDLCIVGRTALTRLRSYNGTSEDLPAFVSEVLQSLLWSMMDLRAMLGVWDAMKTTNERAPIDDFNSLHRRMDQLEVMTMSCPHEAESSIPRRYRKYFEMQNTTLSALIHPVYTAYLDDFGQIREICETLRNSFNSFEGAQGQLETHVAGMEARLAREAGEIEEQGRARLERIVERARYVGRNRAGSRDSGGSLDFGPGEDRVEEKKKQRREGRKEGEKRERETALWVVQVKNEWTEEETEESEKQTRLAGRRTPTLDESGEGPSGDQGGVPLTRFGEDPEVGLAGESEEGQNVTRPTKRHKRQQTREDPHLADEIRAGKLVPLARTRVGWLKVKEWWTELSDTLKDRIRAMGFGDFMSIIAFRPDRALLSALSERWRDETHSFHFPTGEMTITLEDIARCWGLRVSGLPVSTGAADANPDLVRPLLQRFFGARPYLGSSQVDIEWLWEAYGPARAKALDSWTRDQTEFLAGHDAQMAAAENSSVRDGDSGPAPTTSERARVDTAGAIRPDVGMDENEGVTSDPDDEEYMASPDELLAFDDSDDPMDVGGSEDEGDGHEVRAGDDEGSDDVVPRTELECREVPIDGYYRRKRVGIPCETFYVTRKKGSRSDVVLRRPRLLSARQGEDETLRAFLLYFFGKCLFANSTGNRVSGTLLRFVDDLSRVGDYAWGAAALAFLFHSLDDRCRVQRGHRSLRGFVPIIQVWMWEHVWQCRPERLPMRLGLVPRAAQWYPNATMRGFADIRPVELAKRTKDLRMRPDEQGYRFILNELIDREIIWRPYQSDPDDELMAVREGKHLFATDIWLHAPQIVSRLVVSRVARQFGSHQVILPREPVMGHSYRGWGEAIFGHSHPHQPEIDDWDRGGQTPNFGTDEEASGNYERYWKEATCRFILPESYSGGSSHSVRNCAEAIEAMMSLRMAPPAEMGHRETRPLGRNSGEEAMMTGLQASFAAKEMDMRKELRLRDAIIDALTDTYERDKDLAASEAVRIRLEGELRTLRTEMDRLRAEARDKCDKALAEKNASEAQVEELQAKLKSFEASTQGGAIVVSAPLPLSLSEERARIHDQYVALM</sequence>
<feature type="domain" description="Aminotransferase-like plant mobile" evidence="3">
    <location>
        <begin position="721"/>
        <end position="926"/>
    </location>
</feature>
<dbReference type="PANTHER" id="PTHR46033">
    <property type="entry name" value="PROTEIN MAIN-LIKE 2"/>
    <property type="match status" value="1"/>
</dbReference>
<dbReference type="AlphaFoldDB" id="A0A443PRR6"/>
<dbReference type="GO" id="GO:0010073">
    <property type="term" value="P:meristem maintenance"/>
    <property type="evidence" value="ECO:0007669"/>
    <property type="project" value="InterPro"/>
</dbReference>
<evidence type="ECO:0000256" key="1">
    <source>
        <dbReference type="SAM" id="Coils"/>
    </source>
</evidence>
<reference evidence="4 5" key="1">
    <citation type="journal article" date="2019" name="Nat. Plants">
        <title>Stout camphor tree genome fills gaps in understanding of flowering plant genome evolution.</title>
        <authorList>
            <person name="Chaw S.M."/>
            <person name="Liu Y.C."/>
            <person name="Wu Y.W."/>
            <person name="Wang H.Y."/>
            <person name="Lin C.I."/>
            <person name="Wu C.S."/>
            <person name="Ke H.M."/>
            <person name="Chang L.Y."/>
            <person name="Hsu C.Y."/>
            <person name="Yang H.T."/>
            <person name="Sudianto E."/>
            <person name="Hsu M.H."/>
            <person name="Wu K.P."/>
            <person name="Wang L.N."/>
            <person name="Leebens-Mack J.H."/>
            <person name="Tsai I.J."/>
        </authorList>
    </citation>
    <scope>NUCLEOTIDE SEQUENCE [LARGE SCALE GENOMIC DNA]</scope>
    <source>
        <strain evidence="5">cv. Chaw 1501</strain>
        <tissue evidence="4">Young leaves</tissue>
    </source>
</reference>
<accession>A0A443PRR6</accession>
<dbReference type="EMBL" id="QPKB01000010">
    <property type="protein sequence ID" value="RWR93415.1"/>
    <property type="molecule type" value="Genomic_DNA"/>
</dbReference>
<dbReference type="InterPro" id="IPR044824">
    <property type="entry name" value="MAIN-like"/>
</dbReference>
<feature type="coiled-coil region" evidence="1">
    <location>
        <begin position="1084"/>
        <end position="1136"/>
    </location>
</feature>
<dbReference type="Proteomes" id="UP000283530">
    <property type="component" value="Unassembled WGS sequence"/>
</dbReference>
<keyword evidence="5" id="KW-1185">Reference proteome</keyword>
<evidence type="ECO:0000313" key="4">
    <source>
        <dbReference type="EMBL" id="RWR93415.1"/>
    </source>
</evidence>
<dbReference type="InterPro" id="IPR019557">
    <property type="entry name" value="AminoTfrase-like_pln_mobile"/>
</dbReference>
<evidence type="ECO:0000313" key="5">
    <source>
        <dbReference type="Proteomes" id="UP000283530"/>
    </source>
</evidence>